<keyword evidence="3" id="KW-1185">Reference proteome</keyword>
<feature type="region of interest" description="Disordered" evidence="1">
    <location>
        <begin position="1"/>
        <end position="22"/>
    </location>
</feature>
<evidence type="ECO:0000313" key="3">
    <source>
        <dbReference type="Proteomes" id="UP000011115"/>
    </source>
</evidence>
<accession>M1DVI7</accession>
<dbReference type="EnsemblPlants" id="PGSC0003DMT400095071">
    <property type="protein sequence ID" value="PGSC0003DMT400095071"/>
    <property type="gene ID" value="PGSC0003DMG400044642"/>
</dbReference>
<evidence type="ECO:0000256" key="1">
    <source>
        <dbReference type="SAM" id="MobiDB-lite"/>
    </source>
</evidence>
<protein>
    <submittedName>
        <fullName evidence="2">Uncharacterized protein</fullName>
    </submittedName>
</protein>
<evidence type="ECO:0000313" key="2">
    <source>
        <dbReference type="EnsemblPlants" id="PGSC0003DMT400095071"/>
    </source>
</evidence>
<proteinExistence type="predicted"/>
<name>M1DVI7_SOLTU</name>
<dbReference type="AlphaFoldDB" id="M1DVI7"/>
<sequence>MARSKVSGRSKPPQSKTKRITINEDADVFNSKVTKLSTTGKKGKGKHKTLQLFDTSTDINDFYRNDHNKSKSEGVGSDEEDLLIAQRAEQRIKKLNDLPRAMIY</sequence>
<dbReference type="Gramene" id="PGSC0003DMT400095071">
    <property type="protein sequence ID" value="PGSC0003DMT400095071"/>
    <property type="gene ID" value="PGSC0003DMG400044642"/>
</dbReference>
<dbReference type="HOGENOM" id="CLU_029307_5_1_1"/>
<dbReference type="PaxDb" id="4113-PGSC0003DMT400095071"/>
<dbReference type="Proteomes" id="UP000011115">
    <property type="component" value="Unassembled WGS sequence"/>
</dbReference>
<dbReference type="InParanoid" id="M1DVI7"/>
<reference evidence="3" key="1">
    <citation type="journal article" date="2011" name="Nature">
        <title>Genome sequence and analysis of the tuber crop potato.</title>
        <authorList>
            <consortium name="The Potato Genome Sequencing Consortium"/>
        </authorList>
    </citation>
    <scope>NUCLEOTIDE SEQUENCE [LARGE SCALE GENOMIC DNA]</scope>
    <source>
        <strain evidence="3">cv. DM1-3 516 R44</strain>
    </source>
</reference>
<reference evidence="2" key="2">
    <citation type="submission" date="2015-06" db="UniProtKB">
        <authorList>
            <consortium name="EnsemblPlants"/>
        </authorList>
    </citation>
    <scope>IDENTIFICATION</scope>
    <source>
        <strain evidence="2">DM1-3 516 R44</strain>
    </source>
</reference>
<organism evidence="2 3">
    <name type="scientific">Solanum tuberosum</name>
    <name type="common">Potato</name>
    <dbReference type="NCBI Taxonomy" id="4113"/>
    <lineage>
        <taxon>Eukaryota</taxon>
        <taxon>Viridiplantae</taxon>
        <taxon>Streptophyta</taxon>
        <taxon>Embryophyta</taxon>
        <taxon>Tracheophyta</taxon>
        <taxon>Spermatophyta</taxon>
        <taxon>Magnoliopsida</taxon>
        <taxon>eudicotyledons</taxon>
        <taxon>Gunneridae</taxon>
        <taxon>Pentapetalae</taxon>
        <taxon>asterids</taxon>
        <taxon>lamiids</taxon>
        <taxon>Solanales</taxon>
        <taxon>Solanaceae</taxon>
        <taxon>Solanoideae</taxon>
        <taxon>Solaneae</taxon>
        <taxon>Solanum</taxon>
    </lineage>
</organism>